<proteinExistence type="predicted"/>
<dbReference type="EMBL" id="CM042047">
    <property type="protein sequence ID" value="KAI3769304.1"/>
    <property type="molecule type" value="Genomic_DNA"/>
</dbReference>
<evidence type="ECO:0000313" key="1">
    <source>
        <dbReference type="EMBL" id="KAI3769304.1"/>
    </source>
</evidence>
<organism evidence="1 2">
    <name type="scientific">Arctium lappa</name>
    <name type="common">Greater burdock</name>
    <name type="synonym">Lappa major</name>
    <dbReference type="NCBI Taxonomy" id="4217"/>
    <lineage>
        <taxon>Eukaryota</taxon>
        <taxon>Viridiplantae</taxon>
        <taxon>Streptophyta</taxon>
        <taxon>Embryophyta</taxon>
        <taxon>Tracheophyta</taxon>
        <taxon>Spermatophyta</taxon>
        <taxon>Magnoliopsida</taxon>
        <taxon>eudicotyledons</taxon>
        <taxon>Gunneridae</taxon>
        <taxon>Pentapetalae</taxon>
        <taxon>asterids</taxon>
        <taxon>campanulids</taxon>
        <taxon>Asterales</taxon>
        <taxon>Asteraceae</taxon>
        <taxon>Carduoideae</taxon>
        <taxon>Cardueae</taxon>
        <taxon>Arctiinae</taxon>
        <taxon>Arctium</taxon>
    </lineage>
</organism>
<name>A0ACB9FDE7_ARCLA</name>
<keyword evidence="2" id="KW-1185">Reference proteome</keyword>
<reference evidence="2" key="1">
    <citation type="journal article" date="2022" name="Mol. Ecol. Resour.">
        <title>The genomes of chicory, endive, great burdock and yacon provide insights into Asteraceae palaeo-polyploidization history and plant inulin production.</title>
        <authorList>
            <person name="Fan W."/>
            <person name="Wang S."/>
            <person name="Wang H."/>
            <person name="Wang A."/>
            <person name="Jiang F."/>
            <person name="Liu H."/>
            <person name="Zhao H."/>
            <person name="Xu D."/>
            <person name="Zhang Y."/>
        </authorList>
    </citation>
    <scope>NUCLEOTIDE SEQUENCE [LARGE SCALE GENOMIC DNA]</scope>
    <source>
        <strain evidence="2">cv. Niubang</strain>
    </source>
</reference>
<evidence type="ECO:0000313" key="2">
    <source>
        <dbReference type="Proteomes" id="UP001055879"/>
    </source>
</evidence>
<accession>A0ACB9FDE7</accession>
<sequence>MASPISRRLLPPILEIDSSPFLIILSLQKEKVCCFSVVSLDESHPQRYHQFVESNGLFYRVRRTNLSLISGFSITV</sequence>
<reference evidence="1 2" key="2">
    <citation type="journal article" date="2022" name="Mol. Ecol. Resour.">
        <title>The genomes of chicory, endive, great burdock and yacon provide insights into Asteraceae paleo-polyploidization history and plant inulin production.</title>
        <authorList>
            <person name="Fan W."/>
            <person name="Wang S."/>
            <person name="Wang H."/>
            <person name="Wang A."/>
            <person name="Jiang F."/>
            <person name="Liu H."/>
            <person name="Zhao H."/>
            <person name="Xu D."/>
            <person name="Zhang Y."/>
        </authorList>
    </citation>
    <scope>NUCLEOTIDE SEQUENCE [LARGE SCALE GENOMIC DNA]</scope>
    <source>
        <strain evidence="2">cv. Niubang</strain>
    </source>
</reference>
<gene>
    <name evidence="1" type="ORF">L6452_00405</name>
</gene>
<comment type="caution">
    <text evidence="1">The sequence shown here is derived from an EMBL/GenBank/DDBJ whole genome shotgun (WGS) entry which is preliminary data.</text>
</comment>
<protein>
    <submittedName>
        <fullName evidence="1">Uncharacterized protein</fullName>
    </submittedName>
</protein>
<dbReference type="Proteomes" id="UP001055879">
    <property type="component" value="Linkage Group LG01"/>
</dbReference>